<sequence length="581" mass="57452">MPPRRRSAATAPRAASGSAARSGAAGSGGRSAPSLPAALLSGYKRLPEITAVLAAPSSSPSPADPAAGSAERPASPPGGPRPTAAALAAAARRRQQNERGGAAQNIRLPAAAAAGVVAAAPFHALARRLAEGAAALAAAADSAPAGPSGGAGPGGAASSASAAAAAAAATSTPSLRTTINLDMFDAQLDAFNRTVLDYEGQLRRMSARGDVQVPVLPPGLAAEVAAAREACAEEFARALAESGVVEHAARALLLLQAQARAVRGGLLAYGTPLPPPGRGASLALALRTGRAAAGSIVGPMPGRTAVCALEGFEPPQRPATPLPPPMAYAVLVEALECARQLLSTSGPSSPPLAEQRREWWWLAGWAVCGAACPVAPKWLRRLWAQVTEPLLAVWPDGRLDLDALPPSAPPEVAAALAGGQLPQLSRFLNTVALAGNTSLGTATATNLFAACCEGGGGSGAQGATGFTLFLAPLLAYGGVGECQALLQSLGELAGLGAPSPDRGMCGGVRKDGAEKAAAARQAAALLRDLGRALRGRGGTGQVAGAGSDPASASSAAPESPAQRLGRMAAHASGLWGLLLGA</sequence>
<feature type="compositionally biased region" description="Low complexity" evidence="1">
    <location>
        <begin position="81"/>
        <end position="90"/>
    </location>
</feature>
<feature type="compositionally biased region" description="Low complexity" evidence="1">
    <location>
        <begin position="8"/>
        <end position="36"/>
    </location>
</feature>
<evidence type="ECO:0000313" key="3">
    <source>
        <dbReference type="Proteomes" id="UP000612055"/>
    </source>
</evidence>
<evidence type="ECO:0000313" key="2">
    <source>
        <dbReference type="EMBL" id="KAG2486059.1"/>
    </source>
</evidence>
<feature type="compositionally biased region" description="Low complexity" evidence="1">
    <location>
        <begin position="54"/>
        <end position="73"/>
    </location>
</feature>
<feature type="compositionally biased region" description="Low complexity" evidence="1">
    <location>
        <begin position="544"/>
        <end position="561"/>
    </location>
</feature>
<dbReference type="AlphaFoldDB" id="A0A835XM63"/>
<reference evidence="2" key="1">
    <citation type="journal article" date="2020" name="bioRxiv">
        <title>Comparative genomics of Chlamydomonas.</title>
        <authorList>
            <person name="Craig R.J."/>
            <person name="Hasan A.R."/>
            <person name="Ness R.W."/>
            <person name="Keightley P.D."/>
        </authorList>
    </citation>
    <scope>NUCLEOTIDE SEQUENCE</scope>
    <source>
        <strain evidence="2">CCAP 11/70</strain>
    </source>
</reference>
<protein>
    <submittedName>
        <fullName evidence="2">Uncharacterized protein</fullName>
    </submittedName>
</protein>
<name>A0A835XM63_9CHLO</name>
<evidence type="ECO:0000256" key="1">
    <source>
        <dbReference type="SAM" id="MobiDB-lite"/>
    </source>
</evidence>
<gene>
    <name evidence="2" type="ORF">HYH03_015265</name>
</gene>
<proteinExistence type="predicted"/>
<dbReference type="Proteomes" id="UP000612055">
    <property type="component" value="Unassembled WGS sequence"/>
</dbReference>
<dbReference type="EMBL" id="JAEHOE010000118">
    <property type="protein sequence ID" value="KAG2486059.1"/>
    <property type="molecule type" value="Genomic_DNA"/>
</dbReference>
<feature type="region of interest" description="Disordered" evidence="1">
    <location>
        <begin position="1"/>
        <end position="36"/>
    </location>
</feature>
<comment type="caution">
    <text evidence="2">The sequence shown here is derived from an EMBL/GenBank/DDBJ whole genome shotgun (WGS) entry which is preliminary data.</text>
</comment>
<feature type="region of interest" description="Disordered" evidence="1">
    <location>
        <begin position="537"/>
        <end position="563"/>
    </location>
</feature>
<keyword evidence="3" id="KW-1185">Reference proteome</keyword>
<accession>A0A835XM63</accession>
<organism evidence="2 3">
    <name type="scientific">Edaphochlamys debaryana</name>
    <dbReference type="NCBI Taxonomy" id="47281"/>
    <lineage>
        <taxon>Eukaryota</taxon>
        <taxon>Viridiplantae</taxon>
        <taxon>Chlorophyta</taxon>
        <taxon>core chlorophytes</taxon>
        <taxon>Chlorophyceae</taxon>
        <taxon>CS clade</taxon>
        <taxon>Chlamydomonadales</taxon>
        <taxon>Chlamydomonadales incertae sedis</taxon>
        <taxon>Edaphochlamys</taxon>
    </lineage>
</organism>
<feature type="region of interest" description="Disordered" evidence="1">
    <location>
        <begin position="54"/>
        <end position="102"/>
    </location>
</feature>